<comment type="subcellular location">
    <subcellularLocation>
        <location evidence="1">Endoplasmic reticulum membrane</location>
        <topology evidence="1">Single-pass membrane protein</topology>
    </subcellularLocation>
</comment>
<evidence type="ECO:0000256" key="4">
    <source>
        <dbReference type="ARBA" id="ARBA00023136"/>
    </source>
</evidence>
<dbReference type="PROSITE" id="PS51352">
    <property type="entry name" value="THIOREDOXIN_2"/>
    <property type="match status" value="1"/>
</dbReference>
<dbReference type="InterPro" id="IPR017937">
    <property type="entry name" value="Thioredoxin_CS"/>
</dbReference>
<dbReference type="SUPFAM" id="SSF52833">
    <property type="entry name" value="Thioredoxin-like"/>
    <property type="match status" value="1"/>
</dbReference>
<evidence type="ECO:0000256" key="1">
    <source>
        <dbReference type="ARBA" id="ARBA00004389"/>
    </source>
</evidence>
<dbReference type="Gene3D" id="3.40.30.10">
    <property type="entry name" value="Glutaredoxin"/>
    <property type="match status" value="1"/>
</dbReference>
<evidence type="ECO:0000256" key="6">
    <source>
        <dbReference type="SAM" id="MobiDB-lite"/>
    </source>
</evidence>
<sequence length="540" mass="61098">MTFRYLLGVRIARVVVGAGPVEAKSRVCMSRQLSLVLLLYLIPTYSSRVVELNESFLQIVHDGPWLVNFYASWCGYCRRLAPTYEDVSNRLAELGSPIKVGRLDASSHRGLGKHFSVTGFPTIKFIDREVIVQYDGDRSTRNIVSFALRAHGSAVKIVTSRADLERNVTFFGSDPFYVLINPRDSALTTTFYDAAERFRLLTWFLSVPKNILPTRLAKLLKSEDDTKDEVVVFKDSDVLVYPYNEGNGRPQHLFSWILRERYPVFGRLELSDLWEFGISELSVSDASTEVTTTVSESTPKHPLYRLVALFLVRIPHTDEPVVTRFLEMGKTLAEGRLKHLVNNYLFGWSDAAADLSQLAMISLAVPSLVVVDPVTQHVYLNPNQTVVNGLFTLEPEVAVSFLMAVTEGRVKALGGNSFLTRLRRLGHRLIFDLSAFAYAYPMAAFLMIFIPSLLASFVCYLCCCLDERYDELLTEEQIKEFVRPMENSSMTAHQESTSSTRHGQSVFSRSTKQYSELGPVDSKKVVDEKRAAYQEWKKTR</sequence>
<dbReference type="Pfam" id="PF00085">
    <property type="entry name" value="Thioredoxin"/>
    <property type="match status" value="1"/>
</dbReference>
<gene>
    <name evidence="9" type="ORF">P879_03155</name>
</gene>
<protein>
    <recommendedName>
        <fullName evidence="8">Thioredoxin domain-containing protein</fullName>
    </recommendedName>
</protein>
<keyword evidence="4 7" id="KW-0472">Membrane</keyword>
<evidence type="ECO:0000259" key="8">
    <source>
        <dbReference type="PROSITE" id="PS51352"/>
    </source>
</evidence>
<name>A0A8T0DTK4_9TREM</name>
<evidence type="ECO:0000313" key="9">
    <source>
        <dbReference type="EMBL" id="KAF8570676.1"/>
    </source>
</evidence>
<comment type="function">
    <text evidence="5">Probable disulfide isomerase, which participates in the folding of proteins containing disulfide bonds. May act as a dithiol oxidase. Acts as a regulator of endoplasmic reticulum-mitochondria contact sites via its ability to regulate redox signals.</text>
</comment>
<keyword evidence="2 7" id="KW-0812">Transmembrane</keyword>
<keyword evidence="3 7" id="KW-1133">Transmembrane helix</keyword>
<dbReference type="AlphaFoldDB" id="A0A8T0DTK4"/>
<feature type="domain" description="Thioredoxin" evidence="8">
    <location>
        <begin position="36"/>
        <end position="153"/>
    </location>
</feature>
<dbReference type="Proteomes" id="UP000699462">
    <property type="component" value="Unassembled WGS sequence"/>
</dbReference>
<dbReference type="InterPro" id="IPR013766">
    <property type="entry name" value="Thioredoxin_domain"/>
</dbReference>
<dbReference type="InterPro" id="IPR052250">
    <property type="entry name" value="PDI_TMX3"/>
</dbReference>
<evidence type="ECO:0000256" key="2">
    <source>
        <dbReference type="ARBA" id="ARBA00022692"/>
    </source>
</evidence>
<evidence type="ECO:0000256" key="7">
    <source>
        <dbReference type="SAM" id="Phobius"/>
    </source>
</evidence>
<dbReference type="OrthoDB" id="74910at2759"/>
<proteinExistence type="predicted"/>
<dbReference type="EMBL" id="JTDF01000981">
    <property type="protein sequence ID" value="KAF8570676.1"/>
    <property type="molecule type" value="Genomic_DNA"/>
</dbReference>
<organism evidence="9 10">
    <name type="scientific">Paragonimus westermani</name>
    <dbReference type="NCBI Taxonomy" id="34504"/>
    <lineage>
        <taxon>Eukaryota</taxon>
        <taxon>Metazoa</taxon>
        <taxon>Spiralia</taxon>
        <taxon>Lophotrochozoa</taxon>
        <taxon>Platyhelminthes</taxon>
        <taxon>Trematoda</taxon>
        <taxon>Digenea</taxon>
        <taxon>Plagiorchiida</taxon>
        <taxon>Troglotremata</taxon>
        <taxon>Troglotrematidae</taxon>
        <taxon>Paragonimus</taxon>
    </lineage>
</organism>
<feature type="region of interest" description="Disordered" evidence="6">
    <location>
        <begin position="484"/>
        <end position="514"/>
    </location>
</feature>
<dbReference type="GO" id="GO:0005789">
    <property type="term" value="C:endoplasmic reticulum membrane"/>
    <property type="evidence" value="ECO:0007669"/>
    <property type="project" value="UniProtKB-SubCell"/>
</dbReference>
<keyword evidence="10" id="KW-1185">Reference proteome</keyword>
<evidence type="ECO:0000256" key="3">
    <source>
        <dbReference type="ARBA" id="ARBA00022989"/>
    </source>
</evidence>
<comment type="caution">
    <text evidence="9">The sequence shown here is derived from an EMBL/GenBank/DDBJ whole genome shotgun (WGS) entry which is preliminary data.</text>
</comment>
<dbReference type="PANTHER" id="PTHR46426:SF1">
    <property type="entry name" value="PROTEIN DISULFIDE-ISOMERASE TMX3"/>
    <property type="match status" value="1"/>
</dbReference>
<dbReference type="InterPro" id="IPR036249">
    <property type="entry name" value="Thioredoxin-like_sf"/>
</dbReference>
<feature type="compositionally biased region" description="Polar residues" evidence="6">
    <location>
        <begin position="486"/>
        <end position="514"/>
    </location>
</feature>
<accession>A0A8T0DTK4</accession>
<feature type="transmembrane region" description="Helical" evidence="7">
    <location>
        <begin position="429"/>
        <end position="454"/>
    </location>
</feature>
<dbReference type="PROSITE" id="PS00194">
    <property type="entry name" value="THIOREDOXIN_1"/>
    <property type="match status" value="1"/>
</dbReference>
<reference evidence="9 10" key="1">
    <citation type="submission" date="2019-07" db="EMBL/GenBank/DDBJ databases">
        <title>Annotation for the trematode Paragonimus westermani.</title>
        <authorList>
            <person name="Choi Y.-J."/>
        </authorList>
    </citation>
    <scope>NUCLEOTIDE SEQUENCE [LARGE SCALE GENOMIC DNA]</scope>
    <source>
        <strain evidence="9">180907_Pwestermani</strain>
    </source>
</reference>
<evidence type="ECO:0000256" key="5">
    <source>
        <dbReference type="ARBA" id="ARBA00045246"/>
    </source>
</evidence>
<evidence type="ECO:0000313" key="10">
    <source>
        <dbReference type="Proteomes" id="UP000699462"/>
    </source>
</evidence>
<dbReference type="PANTHER" id="PTHR46426">
    <property type="entry name" value="PROTEIN DISULFIDE-ISOMERASE TMX3"/>
    <property type="match status" value="1"/>
</dbReference>